<name>A0A5J5ENA2_9PEZI</name>
<sequence>MSMSANELKPWPHSHSVDDLTDNNTAAGAKPGNSLNTTIIISNDPHNNNNANKDDIAQPGPGVSAGFGNPAPIALIGLVLALTPFSFQLMGWRGSDSNGYANNGANLFCGGLLLLTGGLLELFIGHTFASAVYCAYGSYFFAFGATLMPAFNAITPYITAEGVKKDFFNGFGFFHLFVGLLSLFFLICSVRTNIVLVILFVAATISFPLSAAADWHKGQAGAPNMRLINNLETGSGACCLIISMCGWYALLGSLFQSVDFPCELPMGDLSTVIKGASERKRLNRRRSQVSSV</sequence>
<evidence type="ECO:0000256" key="6">
    <source>
        <dbReference type="SAM" id="MobiDB-lite"/>
    </source>
</evidence>
<feature type="transmembrane region" description="Helical" evidence="7">
    <location>
        <begin position="71"/>
        <end position="92"/>
    </location>
</feature>
<dbReference type="Proteomes" id="UP000326924">
    <property type="component" value="Unassembled WGS sequence"/>
</dbReference>
<dbReference type="OrthoDB" id="3648309at2759"/>
<gene>
    <name evidence="8" type="ORF">FN846DRAFT_963496</name>
</gene>
<evidence type="ECO:0000256" key="2">
    <source>
        <dbReference type="ARBA" id="ARBA00005587"/>
    </source>
</evidence>
<organism evidence="8 9">
    <name type="scientific">Sphaerosporella brunnea</name>
    <dbReference type="NCBI Taxonomy" id="1250544"/>
    <lineage>
        <taxon>Eukaryota</taxon>
        <taxon>Fungi</taxon>
        <taxon>Dikarya</taxon>
        <taxon>Ascomycota</taxon>
        <taxon>Pezizomycotina</taxon>
        <taxon>Pezizomycetes</taxon>
        <taxon>Pezizales</taxon>
        <taxon>Pyronemataceae</taxon>
        <taxon>Sphaerosporella</taxon>
    </lineage>
</organism>
<comment type="subcellular location">
    <subcellularLocation>
        <location evidence="1">Membrane</location>
        <topology evidence="1">Multi-pass membrane protein</topology>
    </subcellularLocation>
</comment>
<evidence type="ECO:0000313" key="8">
    <source>
        <dbReference type="EMBL" id="KAA8897613.1"/>
    </source>
</evidence>
<evidence type="ECO:0000256" key="1">
    <source>
        <dbReference type="ARBA" id="ARBA00004141"/>
    </source>
</evidence>
<evidence type="ECO:0000313" key="9">
    <source>
        <dbReference type="Proteomes" id="UP000326924"/>
    </source>
</evidence>
<dbReference type="EMBL" id="VXIS01000196">
    <property type="protein sequence ID" value="KAA8897613.1"/>
    <property type="molecule type" value="Genomic_DNA"/>
</dbReference>
<protein>
    <submittedName>
        <fullName evidence="8">GPR1/FUN34/yaaH family-domain-containing protein</fullName>
    </submittedName>
</protein>
<reference evidence="8 9" key="1">
    <citation type="submission" date="2019-09" db="EMBL/GenBank/DDBJ databases">
        <title>Draft genome of the ectomycorrhizal ascomycete Sphaerosporella brunnea.</title>
        <authorList>
            <consortium name="DOE Joint Genome Institute"/>
            <person name="Benucci G.M."/>
            <person name="Marozzi G."/>
            <person name="Antonielli L."/>
            <person name="Sanchez S."/>
            <person name="Marco P."/>
            <person name="Wang X."/>
            <person name="Falini L.B."/>
            <person name="Barry K."/>
            <person name="Haridas S."/>
            <person name="Lipzen A."/>
            <person name="Labutti K."/>
            <person name="Grigoriev I.V."/>
            <person name="Murat C."/>
            <person name="Martin F."/>
            <person name="Albertini E."/>
            <person name="Donnini D."/>
            <person name="Bonito G."/>
        </authorList>
    </citation>
    <scope>NUCLEOTIDE SEQUENCE [LARGE SCALE GENOMIC DNA]</scope>
    <source>
        <strain evidence="8 9">Sb_GMNB300</strain>
    </source>
</reference>
<evidence type="ECO:0000256" key="7">
    <source>
        <dbReference type="SAM" id="Phobius"/>
    </source>
</evidence>
<feature type="compositionally biased region" description="Low complexity" evidence="6">
    <location>
        <begin position="39"/>
        <end position="51"/>
    </location>
</feature>
<comment type="similarity">
    <text evidence="2">Belongs to the acetate uptake transporter (AceTr) (TC 2.A.96) family.</text>
</comment>
<feature type="transmembrane region" description="Helical" evidence="7">
    <location>
        <begin position="193"/>
        <end position="213"/>
    </location>
</feature>
<evidence type="ECO:0000256" key="4">
    <source>
        <dbReference type="ARBA" id="ARBA00022989"/>
    </source>
</evidence>
<proteinExistence type="inferred from homology"/>
<keyword evidence="9" id="KW-1185">Reference proteome</keyword>
<keyword evidence="3 7" id="KW-0812">Transmembrane</keyword>
<evidence type="ECO:0000256" key="3">
    <source>
        <dbReference type="ARBA" id="ARBA00022692"/>
    </source>
</evidence>
<feature type="transmembrane region" description="Helical" evidence="7">
    <location>
        <begin position="234"/>
        <end position="255"/>
    </location>
</feature>
<feature type="transmembrane region" description="Helical" evidence="7">
    <location>
        <begin position="104"/>
        <end position="124"/>
    </location>
</feature>
<dbReference type="InterPro" id="IPR000791">
    <property type="entry name" value="Gpr1/Fun34/SatP-like"/>
</dbReference>
<feature type="transmembrane region" description="Helical" evidence="7">
    <location>
        <begin position="136"/>
        <end position="155"/>
    </location>
</feature>
<dbReference type="PANTHER" id="PTHR31123">
    <property type="entry name" value="ACCUMULATION OF DYADS PROTEIN 2-RELATED"/>
    <property type="match status" value="1"/>
</dbReference>
<dbReference type="PANTHER" id="PTHR31123:SF4">
    <property type="entry name" value="PROTEIN ALCS"/>
    <property type="match status" value="1"/>
</dbReference>
<accession>A0A5J5ENA2</accession>
<comment type="caution">
    <text evidence="8">The sequence shown here is derived from an EMBL/GenBank/DDBJ whole genome shotgun (WGS) entry which is preliminary data.</text>
</comment>
<dbReference type="InterPro" id="IPR051633">
    <property type="entry name" value="AceTr"/>
</dbReference>
<dbReference type="Pfam" id="PF01184">
    <property type="entry name" value="Gpr1_Fun34_YaaH"/>
    <property type="match status" value="1"/>
</dbReference>
<feature type="transmembrane region" description="Helical" evidence="7">
    <location>
        <begin position="167"/>
        <end position="187"/>
    </location>
</feature>
<dbReference type="AlphaFoldDB" id="A0A5J5ENA2"/>
<feature type="region of interest" description="Disordered" evidence="6">
    <location>
        <begin position="1"/>
        <end position="57"/>
    </location>
</feature>
<keyword evidence="5 7" id="KW-0472">Membrane</keyword>
<dbReference type="InParanoid" id="A0A5J5ENA2"/>
<dbReference type="GO" id="GO:0005886">
    <property type="term" value="C:plasma membrane"/>
    <property type="evidence" value="ECO:0007669"/>
    <property type="project" value="TreeGrafter"/>
</dbReference>
<evidence type="ECO:0000256" key="5">
    <source>
        <dbReference type="ARBA" id="ARBA00023136"/>
    </source>
</evidence>
<dbReference type="GO" id="GO:0015123">
    <property type="term" value="F:acetate transmembrane transporter activity"/>
    <property type="evidence" value="ECO:0007669"/>
    <property type="project" value="TreeGrafter"/>
</dbReference>
<keyword evidence="4 7" id="KW-1133">Transmembrane helix</keyword>